<feature type="region of interest" description="Disordered" evidence="1">
    <location>
        <begin position="305"/>
        <end position="333"/>
    </location>
</feature>
<name>A0A913ZRW5_PATMI</name>
<protein>
    <recommendedName>
        <fullName evidence="2">MAGE domain-containing protein</fullName>
    </recommendedName>
</protein>
<dbReference type="AlphaFoldDB" id="A0A913ZRW5"/>
<evidence type="ECO:0000313" key="4">
    <source>
        <dbReference type="Proteomes" id="UP000887568"/>
    </source>
</evidence>
<feature type="compositionally biased region" description="Low complexity" evidence="1">
    <location>
        <begin position="30"/>
        <end position="42"/>
    </location>
</feature>
<dbReference type="InterPro" id="IPR041898">
    <property type="entry name" value="MAGE_WH1"/>
</dbReference>
<organism evidence="3 4">
    <name type="scientific">Patiria miniata</name>
    <name type="common">Bat star</name>
    <name type="synonym">Asterina miniata</name>
    <dbReference type="NCBI Taxonomy" id="46514"/>
    <lineage>
        <taxon>Eukaryota</taxon>
        <taxon>Metazoa</taxon>
        <taxon>Echinodermata</taxon>
        <taxon>Eleutherozoa</taxon>
        <taxon>Asterozoa</taxon>
        <taxon>Asteroidea</taxon>
        <taxon>Valvatacea</taxon>
        <taxon>Valvatida</taxon>
        <taxon>Asterinidae</taxon>
        <taxon>Patiria</taxon>
    </lineage>
</organism>
<reference evidence="3" key="1">
    <citation type="submission" date="2022-11" db="UniProtKB">
        <authorList>
            <consortium name="EnsemblMetazoa"/>
        </authorList>
    </citation>
    <scope>IDENTIFICATION</scope>
</reference>
<dbReference type="PROSITE" id="PS50838">
    <property type="entry name" value="MAGE"/>
    <property type="match status" value="1"/>
</dbReference>
<dbReference type="PANTHER" id="PTHR11736">
    <property type="entry name" value="MELANOMA-ASSOCIATED ANTIGEN MAGE ANTIGEN"/>
    <property type="match status" value="1"/>
</dbReference>
<dbReference type="InterPro" id="IPR041899">
    <property type="entry name" value="MAGE_WH2"/>
</dbReference>
<evidence type="ECO:0000313" key="3">
    <source>
        <dbReference type="EnsemblMetazoa" id="XP_038054382.1"/>
    </source>
</evidence>
<feature type="domain" description="MAGE" evidence="2">
    <location>
        <begin position="97"/>
        <end position="306"/>
    </location>
</feature>
<accession>A0A913ZRW5</accession>
<dbReference type="SMART" id="SM01373">
    <property type="entry name" value="MAGE"/>
    <property type="match status" value="1"/>
</dbReference>
<dbReference type="EnsemblMetazoa" id="XM_038198454.1">
    <property type="protein sequence ID" value="XP_038054382.1"/>
    <property type="gene ID" value="LOC119726675"/>
</dbReference>
<evidence type="ECO:0000256" key="1">
    <source>
        <dbReference type="SAM" id="MobiDB-lite"/>
    </source>
</evidence>
<feature type="region of interest" description="Disordered" evidence="1">
    <location>
        <begin position="30"/>
        <end position="64"/>
    </location>
</feature>
<dbReference type="Pfam" id="PF01454">
    <property type="entry name" value="MAGE"/>
    <property type="match status" value="1"/>
</dbReference>
<dbReference type="RefSeq" id="XP_038054382.1">
    <property type="nucleotide sequence ID" value="XM_038198454.1"/>
</dbReference>
<dbReference type="InterPro" id="IPR037445">
    <property type="entry name" value="MAGE"/>
</dbReference>
<evidence type="ECO:0000259" key="2">
    <source>
        <dbReference type="PROSITE" id="PS50838"/>
    </source>
</evidence>
<dbReference type="Proteomes" id="UP000887568">
    <property type="component" value="Unplaced"/>
</dbReference>
<dbReference type="OrthoDB" id="205198at2759"/>
<sequence>MKFLDPASMGAAILLLRLSTSLIIVTTMPRVPASSQRQSQKSQARKGRPRNVVDAAASSDSDDDYFQVNGTQAASQSQTQSMTQAEKAAAKLTPELIERKVGELVQYLLIMEQRKIPVRRGDITKNILKEYRTILPHVLERAKRKLKSAFGLELVEILHKTGKTTIKMYILLNKIDAEKQGVFLDSSRDDPKVGLLITVLSIIFMSGGAVNEPVLWHTLKKLGIKQDEKNHEVFGDVKKLLTSEFASKQMYLDYSRIPNTDPAAYQFKWGIRAQTECTKRKVLDFVCQMYGNDMDVKTWKEQYREVLQSESTGDNDEDNSESSEKDESSDESD</sequence>
<dbReference type="PANTHER" id="PTHR11736:SF14">
    <property type="entry name" value="NSE3 HOMOLOG, SMC5-SMC6 COMPLEX COMPONENT"/>
    <property type="match status" value="1"/>
</dbReference>
<dbReference type="GO" id="GO:0005634">
    <property type="term" value="C:nucleus"/>
    <property type="evidence" value="ECO:0007669"/>
    <property type="project" value="TreeGrafter"/>
</dbReference>
<proteinExistence type="predicted"/>
<dbReference type="Gene3D" id="1.10.10.1200">
    <property type="entry name" value="MAGE homology domain, winged helix WH1 motif"/>
    <property type="match status" value="1"/>
</dbReference>
<keyword evidence="4" id="KW-1185">Reference proteome</keyword>
<dbReference type="OMA" id="EENLWPH"/>
<dbReference type="InterPro" id="IPR002190">
    <property type="entry name" value="MHD_dom"/>
</dbReference>
<dbReference type="GeneID" id="119726675"/>
<dbReference type="Gene3D" id="1.10.10.1210">
    <property type="entry name" value="MAGE homology domain, winged helix WH2 motif"/>
    <property type="match status" value="1"/>
</dbReference>
<dbReference type="FunFam" id="1.10.10.1210:FF:000001">
    <property type="entry name" value="melanoma-associated antigen D1"/>
    <property type="match status" value="1"/>
</dbReference>